<feature type="compositionally biased region" description="Basic and acidic residues" evidence="1">
    <location>
        <begin position="1"/>
        <end position="26"/>
    </location>
</feature>
<sequence length="839" mass="95318">MSDNNRKNPYEMKQDYEHHNPLEKLTRIFTPNKQRKNQKDLSSLQIDQSISQPPKTSLHGDDFDLSFLEAEFENNLKNDLPLDEQKKQFNLHKTKNKTNSDVISTTLFNHPEKDSFLSEEKLSLPQSHNEEQILDALSPLPIQKNLSSQNKTSQTPAHPSFEESNFDPLSENFFFDESERQDNNRIIPELGEQNKRFSQTIAPQQNTSNIQQNYDDNQSLHNSPINHPYKVSADQENWIEEYYTNVSNPSMKANTGFSSATLISEREGTERSKSTSDFPSPLDSTQTNKSSDLKGFLQENHTDSYPQFYEEKLSEQETYAAQTPQYVDSQAQYINNAENISKQNNEKEVVYKQNNLNKIPSSSKVSKDTQTNRFFAHNTMQRDTSPPSVDTYKFSDEIVEKTGPIMVPEVPYEIPEYDVPTDGLKEEFSDVLNVGNVSAENFSQQKPQDKVFNEIFNQTIQNSKENTYINPQEESTNYFPADNTKHTESLSYKSVDEIPYTSNSLSLENSIFSKTLTKSIILLILIAVSFVGYSRFFMSSQKNESTPIIHADNTPFKFKHQSTETKNDVEHNLDIYKQTTGQNEKQENTQQFLIDNSEPPEDLAALNQQESTSFSPSSLDDSDVEDAVTEAINHTIPTQKVQTVIVKQDGTVVLSPMHDTEKKTTDKYEEKVDQTTVDQLQESQPISSHFSDTKDKEAEDNLTSNIDKIIAENISTSSVEKKVENSFVPLPSHAKSNSEVQTPASSHKNPPVQVRTQNSENYYVQLASQPTHALAKDSLKNMKSKFGFLIGTRPLNIQSAVIPGKGTYYRVRVQAQNRNEAISLCENIKNSGGSCFITR</sequence>
<protein>
    <submittedName>
        <fullName evidence="3">Hypothetical membrane protein</fullName>
    </submittedName>
</protein>
<feature type="region of interest" description="Disordered" evidence="1">
    <location>
        <begin position="146"/>
        <end position="168"/>
    </location>
</feature>
<dbReference type="STRING" id="38323.BM1374165_01045"/>
<name>X5M7V5_BARHN</name>
<reference evidence="4" key="1">
    <citation type="submission" date="2013-11" db="EMBL/GenBank/DDBJ databases">
        <title>Genome sequencing of Bartonella spp. isolated from human blood.</title>
        <authorList>
            <person name="Raoult D."/>
        </authorList>
    </citation>
    <scope>NUCLEOTIDE SEQUENCE</scope>
    <source>
        <strain evidence="4">BM1374165</strain>
    </source>
</reference>
<feature type="region of interest" description="Disordered" evidence="1">
    <location>
        <begin position="730"/>
        <end position="752"/>
    </location>
</feature>
<accession>X5M7V5</accession>
<dbReference type="KEGG" id="bhs:BM1374165_01045"/>
<feature type="region of interest" description="Disordered" evidence="1">
    <location>
        <begin position="263"/>
        <end position="290"/>
    </location>
</feature>
<feature type="region of interest" description="Disordered" evidence="1">
    <location>
        <begin position="676"/>
        <end position="699"/>
    </location>
</feature>
<evidence type="ECO:0000313" key="4">
    <source>
        <dbReference type="Proteomes" id="UP000019801"/>
    </source>
</evidence>
<dbReference type="EMBL" id="HG969191">
    <property type="protein sequence ID" value="CDO47048.1"/>
    <property type="molecule type" value="Genomic_DNA"/>
</dbReference>
<feature type="compositionally biased region" description="Polar residues" evidence="1">
    <location>
        <begin position="676"/>
        <end position="690"/>
    </location>
</feature>
<feature type="compositionally biased region" description="Polar residues" evidence="1">
    <location>
        <begin position="146"/>
        <end position="157"/>
    </location>
</feature>
<dbReference type="InterPro" id="IPR036680">
    <property type="entry name" value="SPOR-like_sf"/>
</dbReference>
<feature type="compositionally biased region" description="Low complexity" evidence="1">
    <location>
        <begin position="40"/>
        <end position="54"/>
    </location>
</feature>
<organism evidence="3 4">
    <name type="scientific">Bartonella henselae</name>
    <name type="common">Rochalimaea henselae</name>
    <dbReference type="NCBI Taxonomy" id="38323"/>
    <lineage>
        <taxon>Bacteria</taxon>
        <taxon>Pseudomonadati</taxon>
        <taxon>Pseudomonadota</taxon>
        <taxon>Alphaproteobacteria</taxon>
        <taxon>Hyphomicrobiales</taxon>
        <taxon>Bartonellaceae</taxon>
        <taxon>Bartonella</taxon>
    </lineage>
</organism>
<dbReference type="Pfam" id="PF05036">
    <property type="entry name" value="SPOR"/>
    <property type="match status" value="1"/>
</dbReference>
<dbReference type="PATRIC" id="fig|38323.4.peg.1109"/>
<evidence type="ECO:0000259" key="2">
    <source>
        <dbReference type="PROSITE" id="PS51724"/>
    </source>
</evidence>
<dbReference type="Proteomes" id="UP000019801">
    <property type="component" value="Chromosome I"/>
</dbReference>
<evidence type="ECO:0000256" key="1">
    <source>
        <dbReference type="SAM" id="MobiDB-lite"/>
    </source>
</evidence>
<dbReference type="AlphaFoldDB" id="X5M7V5"/>
<feature type="compositionally biased region" description="Polar residues" evidence="1">
    <location>
        <begin position="275"/>
        <end position="290"/>
    </location>
</feature>
<dbReference type="GO" id="GO:0042834">
    <property type="term" value="F:peptidoglycan binding"/>
    <property type="evidence" value="ECO:0007669"/>
    <property type="project" value="InterPro"/>
</dbReference>
<gene>
    <name evidence="3" type="ORF">BM1374165_01045</name>
</gene>
<feature type="compositionally biased region" description="Basic and acidic residues" evidence="1">
    <location>
        <begin position="264"/>
        <end position="274"/>
    </location>
</feature>
<feature type="domain" description="SPOR" evidence="2">
    <location>
        <begin position="756"/>
        <end position="839"/>
    </location>
</feature>
<dbReference type="PROSITE" id="PS51724">
    <property type="entry name" value="SPOR"/>
    <property type="match status" value="1"/>
</dbReference>
<proteinExistence type="predicted"/>
<dbReference type="RefSeq" id="WP_038488904.1">
    <property type="nucleotide sequence ID" value="NZ_CACVBK010000008.1"/>
</dbReference>
<feature type="compositionally biased region" description="Polar residues" evidence="1">
    <location>
        <begin position="734"/>
        <end position="752"/>
    </location>
</feature>
<dbReference type="InterPro" id="IPR007730">
    <property type="entry name" value="SPOR-like_dom"/>
</dbReference>
<dbReference type="Gene3D" id="3.30.70.1070">
    <property type="entry name" value="Sporulation related repeat"/>
    <property type="match status" value="1"/>
</dbReference>
<evidence type="ECO:0000313" key="3">
    <source>
        <dbReference type="EMBL" id="CDO47048.1"/>
    </source>
</evidence>
<feature type="region of interest" description="Disordered" evidence="1">
    <location>
        <begin position="1"/>
        <end position="58"/>
    </location>
</feature>